<comment type="caution">
    <text evidence="2">The sequence shown here is derived from an EMBL/GenBank/DDBJ whole genome shotgun (WGS) entry which is preliminary data.</text>
</comment>
<dbReference type="SMART" id="SM00849">
    <property type="entry name" value="Lactamase_B"/>
    <property type="match status" value="1"/>
</dbReference>
<dbReference type="PANTHER" id="PTHR42951">
    <property type="entry name" value="METALLO-BETA-LACTAMASE DOMAIN-CONTAINING"/>
    <property type="match status" value="1"/>
</dbReference>
<gene>
    <name evidence="2" type="ORF">F7Q99_16300</name>
</gene>
<accession>A0A6N7KTX0</accession>
<dbReference type="Proteomes" id="UP000450000">
    <property type="component" value="Unassembled WGS sequence"/>
</dbReference>
<keyword evidence="3" id="KW-1185">Reference proteome</keyword>
<evidence type="ECO:0000259" key="1">
    <source>
        <dbReference type="SMART" id="SM00849"/>
    </source>
</evidence>
<name>A0A6N7KTX0_9ACTN</name>
<dbReference type="OrthoDB" id="420651at2"/>
<dbReference type="AlphaFoldDB" id="A0A6N7KTX0"/>
<organism evidence="2 3">
    <name type="scientific">Streptomyces kaniharaensis</name>
    <dbReference type="NCBI Taxonomy" id="212423"/>
    <lineage>
        <taxon>Bacteria</taxon>
        <taxon>Bacillati</taxon>
        <taxon>Actinomycetota</taxon>
        <taxon>Actinomycetes</taxon>
        <taxon>Kitasatosporales</taxon>
        <taxon>Streptomycetaceae</taxon>
        <taxon>Streptomyces</taxon>
    </lineage>
</organism>
<sequence length="320" mass="34502">MNKEIPVSVPFTTGVHQLAPQTFAYLQGSCATGFGNAGLVHSGEEALLVDTLFSLGQTRQMLSAIAEAVPTADICWVVNTHHDGDHWWGNQLVGDAMIVSSIAAARAMRHAGPETTSPLLAPDADPRLRRHLEPFDFSGITPTYPTITFNGELELTVGQRIVRLIEAGPAHTVGDVIVHVPDARVVYAGDLLMFGTHGVIHSGPVDNCIRACDTILELDPEFVVPGHGPVGGKQEVVQVRDYLEQVKAHATAAHQQGKSPLEAAREFDFSRFADFENAERLVLNIGAVHRELNGDGTPGPLQCLHHMVELEESLKAEVTA</sequence>
<dbReference type="Gene3D" id="3.60.15.10">
    <property type="entry name" value="Ribonuclease Z/Hydroxyacylglutathione hydrolase-like"/>
    <property type="match status" value="1"/>
</dbReference>
<dbReference type="SUPFAM" id="SSF56281">
    <property type="entry name" value="Metallo-hydrolase/oxidoreductase"/>
    <property type="match status" value="1"/>
</dbReference>
<protein>
    <submittedName>
        <fullName evidence="2">MBL fold metallo-hydrolase</fullName>
    </submittedName>
</protein>
<dbReference type="GO" id="GO:0016787">
    <property type="term" value="F:hydrolase activity"/>
    <property type="evidence" value="ECO:0007669"/>
    <property type="project" value="UniProtKB-KW"/>
</dbReference>
<dbReference type="InterPro" id="IPR001279">
    <property type="entry name" value="Metallo-B-lactamas"/>
</dbReference>
<keyword evidence="2" id="KW-0378">Hydrolase</keyword>
<proteinExistence type="predicted"/>
<dbReference type="PANTHER" id="PTHR42951:SF4">
    <property type="entry name" value="ACYL-COENZYME A THIOESTERASE MBLAC2"/>
    <property type="match status" value="1"/>
</dbReference>
<evidence type="ECO:0000313" key="2">
    <source>
        <dbReference type="EMBL" id="MQS13788.1"/>
    </source>
</evidence>
<feature type="domain" description="Metallo-beta-lactamase" evidence="1">
    <location>
        <begin position="34"/>
        <end position="227"/>
    </location>
</feature>
<dbReference type="Pfam" id="PF00753">
    <property type="entry name" value="Lactamase_B"/>
    <property type="match status" value="1"/>
</dbReference>
<dbReference type="CDD" id="cd16282">
    <property type="entry name" value="metallo-hydrolase-like_MBL-fold"/>
    <property type="match status" value="1"/>
</dbReference>
<dbReference type="InterPro" id="IPR050855">
    <property type="entry name" value="NDM-1-like"/>
</dbReference>
<reference evidence="2 3" key="1">
    <citation type="submission" date="2019-09" db="EMBL/GenBank/DDBJ databases">
        <title>Genome Sequences of Streptomyces kaniharaensis ATCC 21070.</title>
        <authorList>
            <person name="Zhu W."/>
            <person name="De Crecy-Lagard V."/>
            <person name="Richards N.G."/>
        </authorList>
    </citation>
    <scope>NUCLEOTIDE SEQUENCE [LARGE SCALE GENOMIC DNA]</scope>
    <source>
        <strain evidence="2 3">SF-557</strain>
    </source>
</reference>
<evidence type="ECO:0000313" key="3">
    <source>
        <dbReference type="Proteomes" id="UP000450000"/>
    </source>
</evidence>
<dbReference type="InterPro" id="IPR036866">
    <property type="entry name" value="RibonucZ/Hydroxyglut_hydro"/>
</dbReference>
<dbReference type="EMBL" id="WBOF01000001">
    <property type="protein sequence ID" value="MQS13788.1"/>
    <property type="molecule type" value="Genomic_DNA"/>
</dbReference>